<protein>
    <submittedName>
        <fullName evidence="2">Uncharacterized protein</fullName>
    </submittedName>
</protein>
<keyword evidence="3" id="KW-1185">Reference proteome</keyword>
<gene>
    <name evidence="2" type="ORF">NOR_00586</name>
</gene>
<dbReference type="EMBL" id="AZHC01000001">
    <property type="protein sequence ID" value="OAA51993.1"/>
    <property type="molecule type" value="Genomic_DNA"/>
</dbReference>
<comment type="caution">
    <text evidence="2">The sequence shown here is derived from an EMBL/GenBank/DDBJ whole genome shotgun (WGS) entry which is preliminary data.</text>
</comment>
<accession>A0A167KPD1</accession>
<feature type="transmembrane region" description="Helical" evidence="1">
    <location>
        <begin position="86"/>
        <end position="108"/>
    </location>
</feature>
<dbReference type="OMA" id="SYLGMQD"/>
<sequence length="185" mass="20759">MDEPSSAIHTIVHILKSIWSLNWARYLSHTVAALSLPLRAVWFPLSYAIAVLGTVFAPVSYILAYLGSWVAAVARLLVSLEPLYTFFSVAAFIGIIAGVVMALASALLTTHFNMQDEPEDTSRQQREALAREKQLYLQQQYLRKEPQGLEPDWHWADTSSLSPSRLRRVSGLQAETILEEEDSDE</sequence>
<proteinExistence type="predicted"/>
<reference evidence="2 3" key="1">
    <citation type="journal article" date="2016" name="Genome Biol. Evol.">
        <title>Divergent and convergent evolution of fungal pathogenicity.</title>
        <authorList>
            <person name="Shang Y."/>
            <person name="Xiao G."/>
            <person name="Zheng P."/>
            <person name="Cen K."/>
            <person name="Zhan S."/>
            <person name="Wang C."/>
        </authorList>
    </citation>
    <scope>NUCLEOTIDE SEQUENCE [LARGE SCALE GENOMIC DNA]</scope>
    <source>
        <strain evidence="2 3">RCEF 4871</strain>
    </source>
</reference>
<feature type="transmembrane region" description="Helical" evidence="1">
    <location>
        <begin position="45"/>
        <end position="66"/>
    </location>
</feature>
<dbReference type="Proteomes" id="UP000243498">
    <property type="component" value="Unassembled WGS sequence"/>
</dbReference>
<evidence type="ECO:0000313" key="3">
    <source>
        <dbReference type="Proteomes" id="UP000243498"/>
    </source>
</evidence>
<organism evidence="2 3">
    <name type="scientific">Metarhizium rileyi (strain RCEF 4871)</name>
    <name type="common">Nomuraea rileyi</name>
    <dbReference type="NCBI Taxonomy" id="1649241"/>
    <lineage>
        <taxon>Eukaryota</taxon>
        <taxon>Fungi</taxon>
        <taxon>Dikarya</taxon>
        <taxon>Ascomycota</taxon>
        <taxon>Pezizomycotina</taxon>
        <taxon>Sordariomycetes</taxon>
        <taxon>Hypocreomycetidae</taxon>
        <taxon>Hypocreales</taxon>
        <taxon>Clavicipitaceae</taxon>
        <taxon>Metarhizium</taxon>
    </lineage>
</organism>
<evidence type="ECO:0000313" key="2">
    <source>
        <dbReference type="EMBL" id="OAA51993.1"/>
    </source>
</evidence>
<name>A0A167KPD1_METRR</name>
<keyword evidence="1" id="KW-0472">Membrane</keyword>
<dbReference type="AlphaFoldDB" id="A0A167KPD1"/>
<keyword evidence="1" id="KW-1133">Transmembrane helix</keyword>
<dbReference type="OrthoDB" id="4502894at2759"/>
<evidence type="ECO:0000256" key="1">
    <source>
        <dbReference type="SAM" id="Phobius"/>
    </source>
</evidence>
<keyword evidence="1" id="KW-0812">Transmembrane</keyword>